<protein>
    <submittedName>
        <fullName evidence="1">Uncharacterized protein</fullName>
    </submittedName>
</protein>
<name>A0A6N7L5G9_9ACTN</name>
<comment type="caution">
    <text evidence="1">The sequence shown here is derived from an EMBL/GenBank/DDBJ whole genome shotgun (WGS) entry which is preliminary data.</text>
</comment>
<evidence type="ECO:0000313" key="2">
    <source>
        <dbReference type="Proteomes" id="UP000450000"/>
    </source>
</evidence>
<dbReference type="Proteomes" id="UP000450000">
    <property type="component" value="Unassembled WGS sequence"/>
</dbReference>
<dbReference type="AlphaFoldDB" id="A0A6N7L5G9"/>
<proteinExistence type="predicted"/>
<keyword evidence="2" id="KW-1185">Reference proteome</keyword>
<dbReference type="OrthoDB" id="4242870at2"/>
<dbReference type="EMBL" id="WBOF01000004">
    <property type="protein sequence ID" value="MQS17223.1"/>
    <property type="molecule type" value="Genomic_DNA"/>
</dbReference>
<reference evidence="1 2" key="1">
    <citation type="submission" date="2019-09" db="EMBL/GenBank/DDBJ databases">
        <title>Genome Sequences of Streptomyces kaniharaensis ATCC 21070.</title>
        <authorList>
            <person name="Zhu W."/>
            <person name="De Crecy-Lagard V."/>
            <person name="Richards N.G."/>
        </authorList>
    </citation>
    <scope>NUCLEOTIDE SEQUENCE [LARGE SCALE GENOMIC DNA]</scope>
    <source>
        <strain evidence="1 2">SF-557</strain>
    </source>
</reference>
<gene>
    <name evidence="1" type="ORF">F7Q99_34855</name>
</gene>
<organism evidence="1 2">
    <name type="scientific">Streptomyces kaniharaensis</name>
    <dbReference type="NCBI Taxonomy" id="212423"/>
    <lineage>
        <taxon>Bacteria</taxon>
        <taxon>Bacillati</taxon>
        <taxon>Actinomycetota</taxon>
        <taxon>Actinomycetes</taxon>
        <taxon>Kitasatosporales</taxon>
        <taxon>Streptomycetaceae</taxon>
        <taxon>Streptomyces</taxon>
    </lineage>
</organism>
<sequence>MNTISPASLVPAASCDHVRKVALIETPLITDLVAAMRHLEAAAARAGSPAEEARACRGQVSEEVFASWITGNAARVRAALNRITAPYEAPAGTVPAP</sequence>
<dbReference type="RefSeq" id="WP_153469730.1">
    <property type="nucleotide sequence ID" value="NZ_WBOF01000004.1"/>
</dbReference>
<accession>A0A6N7L5G9</accession>
<evidence type="ECO:0000313" key="1">
    <source>
        <dbReference type="EMBL" id="MQS17223.1"/>
    </source>
</evidence>